<keyword evidence="5 8" id="KW-0812">Transmembrane</keyword>
<evidence type="ECO:0000256" key="7">
    <source>
        <dbReference type="ARBA" id="ARBA00023136"/>
    </source>
</evidence>
<dbReference type="GO" id="GO:0005886">
    <property type="term" value="C:plasma membrane"/>
    <property type="evidence" value="ECO:0007669"/>
    <property type="project" value="UniProtKB-SubCell"/>
</dbReference>
<dbReference type="Gene3D" id="1.20.1250.20">
    <property type="entry name" value="MFS general substrate transporter like domains"/>
    <property type="match status" value="1"/>
</dbReference>
<feature type="transmembrane region" description="Helical" evidence="8">
    <location>
        <begin position="449"/>
        <end position="467"/>
    </location>
</feature>
<dbReference type="Pfam" id="PF07690">
    <property type="entry name" value="MFS_1"/>
    <property type="match status" value="1"/>
</dbReference>
<evidence type="ECO:0000256" key="1">
    <source>
        <dbReference type="ARBA" id="ARBA00004651"/>
    </source>
</evidence>
<feature type="transmembrane region" description="Helical" evidence="8">
    <location>
        <begin position="299"/>
        <end position="317"/>
    </location>
</feature>
<dbReference type="OrthoDB" id="9816041at2"/>
<dbReference type="Gene3D" id="1.20.1720.10">
    <property type="entry name" value="Multidrug resistance protein D"/>
    <property type="match status" value="1"/>
</dbReference>
<evidence type="ECO:0000256" key="4">
    <source>
        <dbReference type="ARBA" id="ARBA00022475"/>
    </source>
</evidence>
<evidence type="ECO:0000256" key="6">
    <source>
        <dbReference type="ARBA" id="ARBA00022989"/>
    </source>
</evidence>
<keyword evidence="3" id="KW-0813">Transport</keyword>
<dbReference type="GO" id="GO:0022857">
    <property type="term" value="F:transmembrane transporter activity"/>
    <property type="evidence" value="ECO:0007669"/>
    <property type="project" value="InterPro"/>
</dbReference>
<feature type="domain" description="Major facilitator superfamily (MFS) profile" evidence="9">
    <location>
        <begin position="10"/>
        <end position="471"/>
    </location>
</feature>
<dbReference type="NCBIfam" id="TIGR00711">
    <property type="entry name" value="efflux_EmrB"/>
    <property type="match status" value="1"/>
</dbReference>
<comment type="similarity">
    <text evidence="2">Belongs to the major facilitator superfamily. EmrB family.</text>
</comment>
<feature type="transmembrane region" description="Helical" evidence="8">
    <location>
        <begin position="263"/>
        <end position="287"/>
    </location>
</feature>
<feature type="transmembrane region" description="Helical" evidence="8">
    <location>
        <begin position="356"/>
        <end position="375"/>
    </location>
</feature>
<feature type="transmembrane region" description="Helical" evidence="8">
    <location>
        <begin position="48"/>
        <end position="67"/>
    </location>
</feature>
<gene>
    <name evidence="10" type="ORF">DEX24_15575</name>
</gene>
<evidence type="ECO:0000256" key="5">
    <source>
        <dbReference type="ARBA" id="ARBA00022692"/>
    </source>
</evidence>
<keyword evidence="7 8" id="KW-0472">Membrane</keyword>
<feature type="transmembrane region" description="Helical" evidence="8">
    <location>
        <begin position="396"/>
        <end position="415"/>
    </location>
</feature>
<sequence>MEKKINKKLLVTVLTLGGFFTTINQSILNVSLSYFKDMFDVSSTAVQWLTTGFMLVSGVLIPLMAYLMKRFTTRQLFMVAMFSLLIGGLISGIAGNFYLLLFGRLITSIGAAILMPLTMSIVTIIYPKEKRGTIMGIVGLAIIFGAALAPTLSGFILYDFSWRWLFLGLTPFVLLTIWLGYRSLVNVSETEKAKLDIKSVIYSTIGLIALLYSFSAAGGRGWYNPFVITLLTISIVFIVLFCSRQLKMKDPLLNLSIFKIKAYRMVTGIMFLVTMITYADMIILPLYLAEGRDFTPLDAGLLLFPGAIANAVLSPFTGKLLDKFGAKIVFTIGLVIMIPCLWAATDLSASTTITFLAVRTLFLRIGISFLMMPLMTESLNTLPKHLVDHGSAMTNTLRQVSAAIGTALIIAIYTSHTNVYTKKLLDLDDSLSNTNAGIRALIHSADDTYYYMTLMAVLALLLTLFLPKNKKTTEENKEEKE</sequence>
<dbReference type="RefSeq" id="WP_109307319.1">
    <property type="nucleotide sequence ID" value="NZ_BJUF01000047.1"/>
</dbReference>
<dbReference type="InterPro" id="IPR004638">
    <property type="entry name" value="EmrB-like"/>
</dbReference>
<feature type="transmembrane region" description="Helical" evidence="8">
    <location>
        <begin position="324"/>
        <end position="344"/>
    </location>
</feature>
<feature type="transmembrane region" description="Helical" evidence="8">
    <location>
        <begin position="164"/>
        <end position="185"/>
    </location>
</feature>
<dbReference type="InterPro" id="IPR020846">
    <property type="entry name" value="MFS_dom"/>
</dbReference>
<feature type="transmembrane region" description="Helical" evidence="8">
    <location>
        <begin position="105"/>
        <end position="126"/>
    </location>
</feature>
<feature type="transmembrane region" description="Helical" evidence="8">
    <location>
        <begin position="133"/>
        <end position="158"/>
    </location>
</feature>
<dbReference type="PRINTS" id="PR01036">
    <property type="entry name" value="TCRTETB"/>
</dbReference>
<dbReference type="InterPro" id="IPR011701">
    <property type="entry name" value="MFS"/>
</dbReference>
<evidence type="ECO:0000259" key="9">
    <source>
        <dbReference type="PROSITE" id="PS50850"/>
    </source>
</evidence>
<comment type="subcellular location">
    <subcellularLocation>
        <location evidence="1">Cell membrane</location>
        <topology evidence="1">Multi-pass membrane protein</topology>
    </subcellularLocation>
</comment>
<dbReference type="PANTHER" id="PTHR42718">
    <property type="entry name" value="MAJOR FACILITATOR SUPERFAMILY MULTIDRUG TRANSPORTER MFSC"/>
    <property type="match status" value="1"/>
</dbReference>
<protein>
    <submittedName>
        <fullName evidence="10">MFS transporter</fullName>
    </submittedName>
</protein>
<keyword evidence="4" id="KW-1003">Cell membrane</keyword>
<evidence type="ECO:0000256" key="8">
    <source>
        <dbReference type="SAM" id="Phobius"/>
    </source>
</evidence>
<evidence type="ECO:0000256" key="3">
    <source>
        <dbReference type="ARBA" id="ARBA00022448"/>
    </source>
</evidence>
<evidence type="ECO:0000256" key="2">
    <source>
        <dbReference type="ARBA" id="ARBA00008537"/>
    </source>
</evidence>
<dbReference type="EMBL" id="QFVR01000030">
    <property type="protein sequence ID" value="PWI23889.1"/>
    <property type="molecule type" value="Genomic_DNA"/>
</dbReference>
<feature type="transmembrane region" description="Helical" evidence="8">
    <location>
        <begin position="79"/>
        <end position="99"/>
    </location>
</feature>
<dbReference type="Proteomes" id="UP000245938">
    <property type="component" value="Unassembled WGS sequence"/>
</dbReference>
<feature type="transmembrane region" description="Helical" evidence="8">
    <location>
        <begin position="222"/>
        <end position="242"/>
    </location>
</feature>
<dbReference type="PROSITE" id="PS50850">
    <property type="entry name" value="MFS"/>
    <property type="match status" value="1"/>
</dbReference>
<reference evidence="10 11" key="1">
    <citation type="submission" date="2018-05" db="EMBL/GenBank/DDBJ databases">
        <title>Kurthia sibirica genome sequence.</title>
        <authorList>
            <person name="Maclea K.S."/>
            <person name="Goen A.E."/>
        </authorList>
    </citation>
    <scope>NUCLEOTIDE SEQUENCE [LARGE SCALE GENOMIC DNA]</scope>
    <source>
        <strain evidence="10 11">ATCC 49154</strain>
    </source>
</reference>
<keyword evidence="11" id="KW-1185">Reference proteome</keyword>
<comment type="caution">
    <text evidence="10">The sequence shown here is derived from an EMBL/GenBank/DDBJ whole genome shotgun (WGS) entry which is preliminary data.</text>
</comment>
<name>A0A2U3AH69_9BACL</name>
<proteinExistence type="inferred from homology"/>
<evidence type="ECO:0000313" key="10">
    <source>
        <dbReference type="EMBL" id="PWI23889.1"/>
    </source>
</evidence>
<dbReference type="SUPFAM" id="SSF103473">
    <property type="entry name" value="MFS general substrate transporter"/>
    <property type="match status" value="1"/>
</dbReference>
<feature type="transmembrane region" description="Helical" evidence="8">
    <location>
        <begin position="197"/>
        <end position="216"/>
    </location>
</feature>
<accession>A0A2U3AH69</accession>
<organism evidence="10 11">
    <name type="scientific">Kurthia sibirica</name>
    <dbReference type="NCBI Taxonomy" id="202750"/>
    <lineage>
        <taxon>Bacteria</taxon>
        <taxon>Bacillati</taxon>
        <taxon>Bacillota</taxon>
        <taxon>Bacilli</taxon>
        <taxon>Bacillales</taxon>
        <taxon>Caryophanaceae</taxon>
        <taxon>Kurthia</taxon>
    </lineage>
</organism>
<dbReference type="InterPro" id="IPR036259">
    <property type="entry name" value="MFS_trans_sf"/>
</dbReference>
<keyword evidence="6 8" id="KW-1133">Transmembrane helix</keyword>
<dbReference type="PANTHER" id="PTHR42718:SF9">
    <property type="entry name" value="MAJOR FACILITATOR SUPERFAMILY MULTIDRUG TRANSPORTER MFSC"/>
    <property type="match status" value="1"/>
</dbReference>
<dbReference type="AlphaFoldDB" id="A0A2U3AH69"/>
<evidence type="ECO:0000313" key="11">
    <source>
        <dbReference type="Proteomes" id="UP000245938"/>
    </source>
</evidence>